<dbReference type="SUPFAM" id="SSF81593">
    <property type="entry name" value="Nucleotidyltransferase substrate binding subunit/domain"/>
    <property type="match status" value="1"/>
</dbReference>
<comment type="similarity">
    <text evidence="4">Belongs to the HepT RNase toxin family.</text>
</comment>
<evidence type="ECO:0000313" key="6">
    <source>
        <dbReference type="Proteomes" id="UP000707245"/>
    </source>
</evidence>
<reference evidence="5 6" key="1">
    <citation type="submission" date="2020-07" db="EMBL/GenBank/DDBJ databases">
        <title>Halophilic bacteria isolated from french cheeses.</title>
        <authorList>
            <person name="Kothe C.I."/>
            <person name="Farah-Kraiem B."/>
            <person name="Renault P."/>
            <person name="Dridi B."/>
        </authorList>
    </citation>
    <scope>NUCLEOTIDE SEQUENCE [LARGE SCALE GENOMIC DNA]</scope>
    <source>
        <strain evidence="5 6">FME14</strain>
    </source>
</reference>
<dbReference type="Pfam" id="PF01934">
    <property type="entry name" value="HepT-like"/>
    <property type="match status" value="1"/>
</dbReference>
<dbReference type="Proteomes" id="UP000707245">
    <property type="component" value="Unassembled WGS sequence"/>
</dbReference>
<comment type="caution">
    <text evidence="5">The sequence shown here is derived from an EMBL/GenBank/DDBJ whole genome shotgun (WGS) entry which is preliminary data.</text>
</comment>
<gene>
    <name evidence="5" type="ORF">EI167_04305</name>
</gene>
<dbReference type="PANTHER" id="PTHR33397">
    <property type="entry name" value="UPF0331 PROTEIN YUTE"/>
    <property type="match status" value="1"/>
</dbReference>
<name>A0ABR9FIL8_9GAMM</name>
<accession>A0ABR9FIL8</accession>
<evidence type="ECO:0000313" key="5">
    <source>
        <dbReference type="EMBL" id="MBE0456684.1"/>
    </source>
</evidence>
<sequence>MQDVIINKLSTIKRCLGRINDEFTNELEFKQNYTKQDSVILNLQRACEACINIANILIKYHKLGIPQSARNSFELIANAGLISTDSATALKKMVGLRNIAVHDYQTLNLDIIIAVINKHLSDFEKYSKEVAQQTLI</sequence>
<dbReference type="Gene3D" id="1.20.120.580">
    <property type="entry name" value="bsu32300-like"/>
    <property type="match status" value="1"/>
</dbReference>
<dbReference type="EMBL" id="RRZA01000008">
    <property type="protein sequence ID" value="MBE0456684.1"/>
    <property type="molecule type" value="Genomic_DNA"/>
</dbReference>
<dbReference type="InterPro" id="IPR008201">
    <property type="entry name" value="HepT-like"/>
</dbReference>
<keyword evidence="2" id="KW-0540">Nuclease</keyword>
<evidence type="ECO:0000256" key="4">
    <source>
        <dbReference type="ARBA" id="ARBA00024207"/>
    </source>
</evidence>
<dbReference type="InterPro" id="IPR037038">
    <property type="entry name" value="HepT-like_sf"/>
</dbReference>
<evidence type="ECO:0000256" key="2">
    <source>
        <dbReference type="ARBA" id="ARBA00022722"/>
    </source>
</evidence>
<protein>
    <submittedName>
        <fullName evidence="5">DUF86 domain-containing protein</fullName>
    </submittedName>
</protein>
<dbReference type="InterPro" id="IPR052379">
    <property type="entry name" value="Type_VII_TA_RNase"/>
</dbReference>
<dbReference type="PANTHER" id="PTHR33397:SF3">
    <property type="entry name" value="MRNA NUCLEASE HEPT"/>
    <property type="match status" value="1"/>
</dbReference>
<evidence type="ECO:0000256" key="3">
    <source>
        <dbReference type="ARBA" id="ARBA00022801"/>
    </source>
</evidence>
<proteinExistence type="inferred from homology"/>
<keyword evidence="6" id="KW-1185">Reference proteome</keyword>
<evidence type="ECO:0000256" key="1">
    <source>
        <dbReference type="ARBA" id="ARBA00022649"/>
    </source>
</evidence>
<keyword evidence="1" id="KW-1277">Toxin-antitoxin system</keyword>
<keyword evidence="3" id="KW-0378">Hydrolase</keyword>
<dbReference type="NCBIfam" id="NF047751">
    <property type="entry name" value="HepT_toxin"/>
    <property type="match status" value="1"/>
</dbReference>
<organism evidence="5 6">
    <name type="scientific">Pseudoalteromonas prydzensis</name>
    <dbReference type="NCBI Taxonomy" id="182141"/>
    <lineage>
        <taxon>Bacteria</taxon>
        <taxon>Pseudomonadati</taxon>
        <taxon>Pseudomonadota</taxon>
        <taxon>Gammaproteobacteria</taxon>
        <taxon>Alteromonadales</taxon>
        <taxon>Pseudoalteromonadaceae</taxon>
        <taxon>Pseudoalteromonas</taxon>
    </lineage>
</organism>